<feature type="compositionally biased region" description="Low complexity" evidence="1">
    <location>
        <begin position="1"/>
        <end position="15"/>
    </location>
</feature>
<dbReference type="CDD" id="cd06257">
    <property type="entry name" value="DnaJ"/>
    <property type="match status" value="1"/>
</dbReference>
<feature type="compositionally biased region" description="Basic and acidic residues" evidence="1">
    <location>
        <begin position="196"/>
        <end position="242"/>
    </location>
</feature>
<dbReference type="Pfam" id="PF00226">
    <property type="entry name" value="DnaJ"/>
    <property type="match status" value="1"/>
</dbReference>
<dbReference type="Proteomes" id="UP001347796">
    <property type="component" value="Unassembled WGS sequence"/>
</dbReference>
<dbReference type="Gene3D" id="1.10.287.110">
    <property type="entry name" value="DnaJ domain"/>
    <property type="match status" value="1"/>
</dbReference>
<organism evidence="3 4">
    <name type="scientific">Patella caerulea</name>
    <name type="common">Rayed Mediterranean limpet</name>
    <dbReference type="NCBI Taxonomy" id="87958"/>
    <lineage>
        <taxon>Eukaryota</taxon>
        <taxon>Metazoa</taxon>
        <taxon>Spiralia</taxon>
        <taxon>Lophotrochozoa</taxon>
        <taxon>Mollusca</taxon>
        <taxon>Gastropoda</taxon>
        <taxon>Patellogastropoda</taxon>
        <taxon>Patelloidea</taxon>
        <taxon>Patellidae</taxon>
        <taxon>Patella</taxon>
    </lineage>
</organism>
<dbReference type="SUPFAM" id="SSF46565">
    <property type="entry name" value="Chaperone J-domain"/>
    <property type="match status" value="1"/>
</dbReference>
<dbReference type="PANTHER" id="PTHR15606">
    <property type="entry name" value="DNAJ HOMOLOG SUBFAMILY C MEMBER 8/LIPOPOLYSACCHARIDE SPECIFIC RESPONSE-7-RELATED"/>
    <property type="match status" value="1"/>
</dbReference>
<name>A0AAN8J7E9_PATCE</name>
<dbReference type="FunFam" id="1.10.287.110:FF:000112">
    <property type="entry name" value="Uncharacterized protein, isoform A"/>
    <property type="match status" value="1"/>
</dbReference>
<evidence type="ECO:0000313" key="3">
    <source>
        <dbReference type="EMBL" id="KAK6170318.1"/>
    </source>
</evidence>
<evidence type="ECO:0000256" key="1">
    <source>
        <dbReference type="SAM" id="MobiDB-lite"/>
    </source>
</evidence>
<keyword evidence="4" id="KW-1185">Reference proteome</keyword>
<dbReference type="InterPro" id="IPR036869">
    <property type="entry name" value="J_dom_sf"/>
</dbReference>
<sequence length="267" mass="31173">MAESASAEANINESIQNVQSVAPESETSSSKEETSDTFNDFYNEVKAIEKRDSVLTPKQQIDRLNRPGSTYFNLNPFDVLQIDPDTPLADVKKRYRQMSILVHPDKNPDDVERAQKSFDSLNKAYKTLENEEGMKRCKEIVEEAESRTDEMMKQKKKQLKKGGKPTDIPEDDRVQYKHAVYVQTCKLFADLERMRREKEAREMHEKKRKAEEDAEEEDKRKMQKEWEKNFEASRTGRVDSWRSFKSGGKVKKPKGFFRPPKPKAEQR</sequence>
<dbReference type="PANTHER" id="PTHR15606:SF4">
    <property type="entry name" value="DNAJ HOMOLOG SUBFAMILY C MEMBER 8"/>
    <property type="match status" value="1"/>
</dbReference>
<dbReference type="InterPro" id="IPR001623">
    <property type="entry name" value="DnaJ_domain"/>
</dbReference>
<evidence type="ECO:0000259" key="2">
    <source>
        <dbReference type="PROSITE" id="PS50076"/>
    </source>
</evidence>
<dbReference type="PRINTS" id="PR00625">
    <property type="entry name" value="JDOMAIN"/>
</dbReference>
<feature type="region of interest" description="Disordered" evidence="1">
    <location>
        <begin position="196"/>
        <end position="267"/>
    </location>
</feature>
<dbReference type="EMBL" id="JAZGQO010000014">
    <property type="protein sequence ID" value="KAK6170318.1"/>
    <property type="molecule type" value="Genomic_DNA"/>
</dbReference>
<feature type="compositionally biased region" description="Basic residues" evidence="1">
    <location>
        <begin position="154"/>
        <end position="163"/>
    </location>
</feature>
<dbReference type="PROSITE" id="PS50076">
    <property type="entry name" value="DNAJ_2"/>
    <property type="match status" value="1"/>
</dbReference>
<proteinExistence type="predicted"/>
<reference evidence="3 4" key="1">
    <citation type="submission" date="2024-01" db="EMBL/GenBank/DDBJ databases">
        <title>The genome of the rayed Mediterranean limpet Patella caerulea (Linnaeus, 1758).</title>
        <authorList>
            <person name="Anh-Thu Weber A."/>
            <person name="Halstead-Nussloch G."/>
        </authorList>
    </citation>
    <scope>NUCLEOTIDE SEQUENCE [LARGE SCALE GENOMIC DNA]</scope>
    <source>
        <strain evidence="3">AATW-2023a</strain>
        <tissue evidence="3">Whole specimen</tissue>
    </source>
</reference>
<protein>
    <recommendedName>
        <fullName evidence="2">J domain-containing protein</fullName>
    </recommendedName>
</protein>
<dbReference type="AlphaFoldDB" id="A0AAN8J7E9"/>
<accession>A0AAN8J7E9</accession>
<feature type="domain" description="J" evidence="2">
    <location>
        <begin position="75"/>
        <end position="145"/>
    </location>
</feature>
<comment type="caution">
    <text evidence="3">The sequence shown here is derived from an EMBL/GenBank/DDBJ whole genome shotgun (WGS) entry which is preliminary data.</text>
</comment>
<gene>
    <name evidence="3" type="ORF">SNE40_018733</name>
</gene>
<evidence type="ECO:0000313" key="4">
    <source>
        <dbReference type="Proteomes" id="UP001347796"/>
    </source>
</evidence>
<dbReference type="GO" id="GO:0005634">
    <property type="term" value="C:nucleus"/>
    <property type="evidence" value="ECO:0007669"/>
    <property type="project" value="TreeGrafter"/>
</dbReference>
<dbReference type="SMART" id="SM00271">
    <property type="entry name" value="DnaJ"/>
    <property type="match status" value="1"/>
</dbReference>
<feature type="region of interest" description="Disordered" evidence="1">
    <location>
        <begin position="1"/>
        <end position="38"/>
    </location>
</feature>
<dbReference type="InterPro" id="IPR042858">
    <property type="entry name" value="DNAJC8"/>
</dbReference>
<feature type="region of interest" description="Disordered" evidence="1">
    <location>
        <begin position="145"/>
        <end position="171"/>
    </location>
</feature>